<dbReference type="Gene3D" id="3.40.630.30">
    <property type="match status" value="2"/>
</dbReference>
<dbReference type="RefSeq" id="WP_073374473.1">
    <property type="nucleotide sequence ID" value="NZ_FQZK01000001.1"/>
</dbReference>
<dbReference type="Pfam" id="PF17668">
    <property type="entry name" value="Acetyltransf_17"/>
    <property type="match status" value="1"/>
</dbReference>
<dbReference type="InterPro" id="IPR036527">
    <property type="entry name" value="SCP2_sterol-bd_dom_sf"/>
</dbReference>
<dbReference type="SUPFAM" id="SSF55718">
    <property type="entry name" value="SCP-like"/>
    <property type="match status" value="1"/>
</dbReference>
<dbReference type="PROSITE" id="PS51186">
    <property type="entry name" value="GNAT"/>
    <property type="match status" value="1"/>
</dbReference>
<dbReference type="SUPFAM" id="SSF55729">
    <property type="entry name" value="Acyl-CoA N-acyltransferases (Nat)"/>
    <property type="match status" value="1"/>
</dbReference>
<organism evidence="6 7">
    <name type="scientific">Nocardiopsis flavescens</name>
    <dbReference type="NCBI Taxonomy" id="758803"/>
    <lineage>
        <taxon>Bacteria</taxon>
        <taxon>Bacillati</taxon>
        <taxon>Actinomycetota</taxon>
        <taxon>Actinomycetes</taxon>
        <taxon>Streptosporangiales</taxon>
        <taxon>Nocardiopsidaceae</taxon>
        <taxon>Nocardiopsis</taxon>
    </lineage>
</organism>
<evidence type="ECO:0000259" key="5">
    <source>
        <dbReference type="PROSITE" id="PS51186"/>
    </source>
</evidence>
<feature type="active site" description="Proton acceptor; via carboxylate" evidence="4">
    <location>
        <position position="425"/>
    </location>
</feature>
<feature type="binding site" evidence="4">
    <location>
        <begin position="131"/>
        <end position="132"/>
    </location>
    <ligand>
        <name>acetyl-CoA</name>
        <dbReference type="ChEBI" id="CHEBI:57288"/>
    </ligand>
</feature>
<dbReference type="InterPro" id="IPR025559">
    <property type="entry name" value="Eis_dom"/>
</dbReference>
<dbReference type="InterPro" id="IPR000182">
    <property type="entry name" value="GNAT_dom"/>
</dbReference>
<gene>
    <name evidence="6" type="ORF">SAMN05421803_101528</name>
</gene>
<dbReference type="Pfam" id="PF13530">
    <property type="entry name" value="SCP2_2"/>
    <property type="match status" value="1"/>
</dbReference>
<feature type="binding site" evidence="4">
    <location>
        <begin position="95"/>
        <end position="97"/>
    </location>
    <ligand>
        <name>acetyl-CoA</name>
        <dbReference type="ChEBI" id="CHEBI:57288"/>
    </ligand>
</feature>
<dbReference type="InterPro" id="IPR016181">
    <property type="entry name" value="Acyl_CoA_acyltransferase"/>
</dbReference>
<dbReference type="PANTHER" id="PTHR37817">
    <property type="entry name" value="N-ACETYLTRANSFERASE EIS"/>
    <property type="match status" value="1"/>
</dbReference>
<keyword evidence="3 4" id="KW-0012">Acyltransferase</keyword>
<dbReference type="AlphaFoldDB" id="A0A1M6BZF5"/>
<sequence length="425" mass="45410">MAADRHPATPGTGDPGWEAAAASEDEIPEATQVFATALNIPLPDLVDTERDHPVNDTDRFLLVRDGARVAGTVNSHLFSLSVPGGPRPAAGVTGVGVLPTHRRRGILSALMRGQLADLRRRGENLAVLWASEGGIYGRYGYGRATRQYTVTVSRAHAALRPDAPRDPSLTLELAAPADVLPDLDLLHRAAQAERNGGFPREGNWWPLRLWMLSRPQADTSDLRAVLVRDARGRPVGSALHRLTTGFGHGGLPTGRVTAREVNALTPAARTALYEYLFATDLTVETEIIGLPEDDPLPALLADPAQAVRSGGAGLWLRLVDVPAALSERTYARPLDTVIEVADRYAPWNAGRWHLKTDGEDTRVEATTADPDLSLDAAHLGAAHLGRGPVTTHVDAGTAAEHTPGAAARLDTALYTPRAPRCDTGF</sequence>
<feature type="active site" description="Proton donor" evidence="4">
    <location>
        <position position="136"/>
    </location>
</feature>
<comment type="subunit">
    <text evidence="4">Homohexamer; trimer of dimers.</text>
</comment>
<dbReference type="Pfam" id="PF13527">
    <property type="entry name" value="Acetyltransf_9"/>
    <property type="match status" value="1"/>
</dbReference>
<dbReference type="STRING" id="758803.SAMN05421803_101528"/>
<keyword evidence="7" id="KW-1185">Reference proteome</keyword>
<evidence type="ECO:0000313" key="7">
    <source>
        <dbReference type="Proteomes" id="UP000184452"/>
    </source>
</evidence>
<dbReference type="GO" id="GO:0030649">
    <property type="term" value="P:aminoglycoside antibiotic catabolic process"/>
    <property type="evidence" value="ECO:0007669"/>
    <property type="project" value="TreeGrafter"/>
</dbReference>
<dbReference type="Gene3D" id="3.30.1050.10">
    <property type="entry name" value="SCP2 sterol-binding domain"/>
    <property type="match status" value="1"/>
</dbReference>
<accession>A0A1M6BZF5</accession>
<evidence type="ECO:0000313" key="6">
    <source>
        <dbReference type="EMBL" id="SHI54142.1"/>
    </source>
</evidence>
<dbReference type="InterPro" id="IPR051554">
    <property type="entry name" value="Acetyltransferase_Eis"/>
</dbReference>
<dbReference type="PANTHER" id="PTHR37817:SF1">
    <property type="entry name" value="N-ACETYLTRANSFERASE EIS"/>
    <property type="match status" value="1"/>
</dbReference>
<proteinExistence type="inferred from homology"/>
<dbReference type="CDD" id="cd04301">
    <property type="entry name" value="NAT_SF"/>
    <property type="match status" value="1"/>
</dbReference>
<evidence type="ECO:0000256" key="2">
    <source>
        <dbReference type="ARBA" id="ARBA00022679"/>
    </source>
</evidence>
<name>A0A1M6BZF5_9ACTN</name>
<dbReference type="GO" id="GO:0034069">
    <property type="term" value="F:aminoglycoside N-acetyltransferase activity"/>
    <property type="evidence" value="ECO:0007669"/>
    <property type="project" value="TreeGrafter"/>
</dbReference>
<dbReference type="EMBL" id="FQZK01000001">
    <property type="protein sequence ID" value="SHI54142.1"/>
    <property type="molecule type" value="Genomic_DNA"/>
</dbReference>
<protein>
    <submittedName>
        <fullName evidence="6">Predicted acetyltransferase</fullName>
    </submittedName>
</protein>
<evidence type="ECO:0000256" key="1">
    <source>
        <dbReference type="ARBA" id="ARBA00009213"/>
    </source>
</evidence>
<dbReference type="OrthoDB" id="8399956at2"/>
<reference evidence="6 7" key="1">
    <citation type="submission" date="2016-11" db="EMBL/GenBank/DDBJ databases">
        <authorList>
            <person name="Jaros S."/>
            <person name="Januszkiewicz K."/>
            <person name="Wedrychowicz H."/>
        </authorList>
    </citation>
    <scope>NUCLEOTIDE SEQUENCE [LARGE SCALE GENOMIC DNA]</scope>
    <source>
        <strain evidence="6 7">CGMCC 4.5723</strain>
    </source>
</reference>
<dbReference type="InterPro" id="IPR041380">
    <property type="entry name" value="Acetyltransf_17"/>
</dbReference>
<feature type="binding site" evidence="4">
    <location>
        <begin position="103"/>
        <end position="108"/>
    </location>
    <ligand>
        <name>acetyl-CoA</name>
        <dbReference type="ChEBI" id="CHEBI:57288"/>
    </ligand>
</feature>
<dbReference type="Proteomes" id="UP000184452">
    <property type="component" value="Unassembled WGS sequence"/>
</dbReference>
<keyword evidence="2 4" id="KW-0808">Transferase</keyword>
<dbReference type="NCBIfam" id="NF002367">
    <property type="entry name" value="PRK01346.1-4"/>
    <property type="match status" value="1"/>
</dbReference>
<feature type="domain" description="N-acetyltransferase" evidence="5">
    <location>
        <begin position="25"/>
        <end position="166"/>
    </location>
</feature>
<dbReference type="InterPro" id="IPR022902">
    <property type="entry name" value="NAcTrfase_Eis"/>
</dbReference>
<evidence type="ECO:0000256" key="4">
    <source>
        <dbReference type="HAMAP-Rule" id="MF_01812"/>
    </source>
</evidence>
<comment type="similarity">
    <text evidence="1 4">Belongs to the acetyltransferase Eis family.</text>
</comment>
<evidence type="ECO:0000256" key="3">
    <source>
        <dbReference type="ARBA" id="ARBA00023315"/>
    </source>
</evidence>
<dbReference type="HAMAP" id="MF_01812">
    <property type="entry name" value="Eis"/>
    <property type="match status" value="1"/>
</dbReference>